<gene>
    <name evidence="3" type="ordered locus">Slin_4308</name>
</gene>
<proteinExistence type="predicted"/>
<feature type="signal peptide" evidence="1">
    <location>
        <begin position="1"/>
        <end position="20"/>
    </location>
</feature>
<dbReference type="SUPFAM" id="SSF49299">
    <property type="entry name" value="PKD domain"/>
    <property type="match status" value="2"/>
</dbReference>
<keyword evidence="1" id="KW-0732">Signal</keyword>
<accession>D2QLK0</accession>
<dbReference type="InterPro" id="IPR013783">
    <property type="entry name" value="Ig-like_fold"/>
</dbReference>
<protein>
    <submittedName>
        <fullName evidence="3">Fibronectin type III domain protein</fullName>
    </submittedName>
</protein>
<dbReference type="SUPFAM" id="SSF49265">
    <property type="entry name" value="Fibronectin type III"/>
    <property type="match status" value="1"/>
</dbReference>
<dbReference type="HOGENOM" id="CLU_255856_0_0_10"/>
<dbReference type="eggNOG" id="COG3291">
    <property type="taxonomic scope" value="Bacteria"/>
</dbReference>
<dbReference type="InterPro" id="IPR003961">
    <property type="entry name" value="FN3_dom"/>
</dbReference>
<dbReference type="EMBL" id="CP001769">
    <property type="protein sequence ID" value="ADB40290.1"/>
    <property type="molecule type" value="Genomic_DNA"/>
</dbReference>
<sequence>MLKSGLFCLLIPFVYAGAIANTTPLITPISTPNAQAHLIGRALTPGALAPVSADLQPTRSQIDAAANEAQTQGRIIPITPGGMTIPAALQEVASLPVTFRSTIGNWNYDITVLSMSFTPTGSVLSIGCRFYLPGSTPNTALYFGANDIAVSGKSGFSGDLPILESLLSDEKSSELDDPTGKLGGQTKFFEFPLAAFQGKAWMGLGKDSKISFACGEFKKFSLTGFVKVYELVKREDPAGQSLTDGRPLQFAWTSQDVFDWQDIYFPVTASRGFHSANATDIGFHPTDKTKVILDLSQYQSPASLPDCGGGNLGNSWQGIQFDAFAIRLPKLFKLRQPRTLLGPGTNLFLSPTGVIGTVSAQQVFTLEEGYTDEINKFDLSLDQVTANFSCGASANLSLSGRFRLGTCGTGTDKASELYYNVVYTEQDRHYQVLVKENATDRFRNNGLTLSTGSTLSLSIQNESFVFQTALAARPRLSTPAYHNSICLNYPTTLTVSNCESITRNWSTGEIDKNTVTINPQTQTTYTVNCVDKYCISESSNELAITVYSSLPQPTLTATSPAFCTYQNATLSADNCVGKLEWQTPDNTTFRELSANRQTAYFPGQSATATFVYQVRCNLNTCLSPPKDLSLTVYPEPKAPLLWSSATSNTIDRNESVTLSGSCTDNNRLVWENLPEARVQLAASTSYQAICKNPETGCQTQSPSRIDITVLYFPPAAPSPVTFGAVGTNYITVNWRDNSGNEDGFWIDRSTSSEFTNSVRIGDVGTNTTSFLDQNLSEGVTYYYRVISHNRYDNGYSEIAFRSTGITPIKPVCNPPVAPSISATNISINEGKSGTLSVEGCSGGAILWNTGSQEASISVNKAGYYTVSCTVSNDCGSSSSSTGATVTINNKPPCDLPPTPSISVSAITITAGESGILTVEGCSGGAVLWSTGATTTDIIVNQSGNYSVSCTRTNDCGQSSSTTDGKVTVISKPCTQPAAPTIQVADVTISANESTGTLTVVGCAGTIKWMTDKTTDTQTASITVPPGYYSVTCTVFDQTQTCSNSSTTGGWVRQSTAPCNATKPSVIANQGIINKMESVKLTASSCSVGDLEWQDDFDNSQPERTLTPDQSTTYRVRCWVSDICQSEWAEVTVTVKQPCNPPSEPVITGPAEVEKGVLFSLTTTGCDDCDINWSAYDRWVWPTGQPIPKPAPYTIYTSITADKTFTVSFSKDGCEGPVATKTVKLKVIPISYPPPNIPSISVSKTVICLDKSESSQLTVDNCNGTLSWSTGETTASITVYEAKKYIAYCATIGYSAVSTDILIKNSTPSISITRIGKYFNAEQTGCTTEIKWFKEWGGPKIQLPSGSSVDTSYYGFGRYEARCGNSCGEVYAVHYVTP</sequence>
<dbReference type="RefSeq" id="WP_012928796.1">
    <property type="nucleotide sequence ID" value="NC_013730.1"/>
</dbReference>
<name>D2QLK0_SPILD</name>
<evidence type="ECO:0000256" key="1">
    <source>
        <dbReference type="SAM" id="SignalP"/>
    </source>
</evidence>
<feature type="chain" id="PRO_5003035707" evidence="1">
    <location>
        <begin position="21"/>
        <end position="1377"/>
    </location>
</feature>
<dbReference type="SMART" id="SM00060">
    <property type="entry name" value="FN3"/>
    <property type="match status" value="1"/>
</dbReference>
<reference evidence="3 4" key="1">
    <citation type="journal article" date="2010" name="Stand. Genomic Sci.">
        <title>Complete genome sequence of Spirosoma linguale type strain (1).</title>
        <authorList>
            <person name="Lail K."/>
            <person name="Sikorski J."/>
            <person name="Saunders E."/>
            <person name="Lapidus A."/>
            <person name="Glavina Del Rio T."/>
            <person name="Copeland A."/>
            <person name="Tice H."/>
            <person name="Cheng J.-F."/>
            <person name="Lucas S."/>
            <person name="Nolan M."/>
            <person name="Bruce D."/>
            <person name="Goodwin L."/>
            <person name="Pitluck S."/>
            <person name="Ivanova N."/>
            <person name="Mavromatis K."/>
            <person name="Ovchinnikova G."/>
            <person name="Pati A."/>
            <person name="Chen A."/>
            <person name="Palaniappan K."/>
            <person name="Land M."/>
            <person name="Hauser L."/>
            <person name="Chang Y.-J."/>
            <person name="Jeffries C.D."/>
            <person name="Chain P."/>
            <person name="Brettin T."/>
            <person name="Detter J.C."/>
            <person name="Schuetze A."/>
            <person name="Rohde M."/>
            <person name="Tindall B.J."/>
            <person name="Goeker M."/>
            <person name="Bristow J."/>
            <person name="Eisen J.A."/>
            <person name="Markowitz V."/>
            <person name="Hugenholtz P."/>
            <person name="Kyrpides N.C."/>
            <person name="Klenk H.-P."/>
            <person name="Chen F."/>
        </authorList>
    </citation>
    <scope>NUCLEOTIDE SEQUENCE [LARGE SCALE GENOMIC DNA]</scope>
    <source>
        <strain evidence="4">ATCC 33905 / DSM 74 / LMG 10896 / Claus 1</strain>
    </source>
</reference>
<keyword evidence="4" id="KW-1185">Reference proteome</keyword>
<organism evidence="3 4">
    <name type="scientific">Spirosoma linguale (strain ATCC 33905 / DSM 74 / LMG 10896 / Claus 1)</name>
    <dbReference type="NCBI Taxonomy" id="504472"/>
    <lineage>
        <taxon>Bacteria</taxon>
        <taxon>Pseudomonadati</taxon>
        <taxon>Bacteroidota</taxon>
        <taxon>Cytophagia</taxon>
        <taxon>Cytophagales</taxon>
        <taxon>Cytophagaceae</taxon>
        <taxon>Spirosoma</taxon>
    </lineage>
</organism>
<feature type="domain" description="Fibronectin type-III" evidence="2">
    <location>
        <begin position="716"/>
        <end position="809"/>
    </location>
</feature>
<evidence type="ECO:0000313" key="4">
    <source>
        <dbReference type="Proteomes" id="UP000002028"/>
    </source>
</evidence>
<dbReference type="KEGG" id="sli:Slin_4308"/>
<dbReference type="InterPro" id="IPR035986">
    <property type="entry name" value="PKD_dom_sf"/>
</dbReference>
<dbReference type="PROSITE" id="PS50853">
    <property type="entry name" value="FN3"/>
    <property type="match status" value="1"/>
</dbReference>
<dbReference type="CDD" id="cd00063">
    <property type="entry name" value="FN3"/>
    <property type="match status" value="1"/>
</dbReference>
<dbReference type="Proteomes" id="UP000002028">
    <property type="component" value="Chromosome"/>
</dbReference>
<dbReference type="STRING" id="504472.Slin_4308"/>
<evidence type="ECO:0000259" key="2">
    <source>
        <dbReference type="PROSITE" id="PS50853"/>
    </source>
</evidence>
<dbReference type="InterPro" id="IPR036116">
    <property type="entry name" value="FN3_sf"/>
</dbReference>
<evidence type="ECO:0000313" key="3">
    <source>
        <dbReference type="EMBL" id="ADB40290.1"/>
    </source>
</evidence>
<dbReference type="Gene3D" id="2.60.40.10">
    <property type="entry name" value="Immunoglobulins"/>
    <property type="match status" value="1"/>
</dbReference>